<dbReference type="GO" id="GO:0003723">
    <property type="term" value="F:RNA binding"/>
    <property type="evidence" value="ECO:0007669"/>
    <property type="project" value="UniProtKB-UniRule"/>
</dbReference>
<evidence type="ECO:0000259" key="5">
    <source>
        <dbReference type="PROSITE" id="PS50102"/>
    </source>
</evidence>
<comment type="caution">
    <text evidence="6">The sequence shown here is derived from an EMBL/GenBank/DDBJ whole genome shotgun (WGS) entry which is preliminary data.</text>
</comment>
<accession>A0A166WSN3</accession>
<dbReference type="InterPro" id="IPR003107">
    <property type="entry name" value="HAT"/>
</dbReference>
<dbReference type="InterPro" id="IPR035979">
    <property type="entry name" value="RBD_domain_sf"/>
</dbReference>
<feature type="domain" description="RRM" evidence="5">
    <location>
        <begin position="608"/>
        <end position="684"/>
    </location>
</feature>
<dbReference type="Gene3D" id="1.25.40.10">
    <property type="entry name" value="Tetratricopeptide repeat domain"/>
    <property type="match status" value="2"/>
</dbReference>
<dbReference type="Pfam" id="PF00076">
    <property type="entry name" value="RRM_1"/>
    <property type="match status" value="3"/>
</dbReference>
<feature type="region of interest" description="Disordered" evidence="4">
    <location>
        <begin position="546"/>
        <end position="607"/>
    </location>
</feature>
<dbReference type="PROSITE" id="PS50102">
    <property type="entry name" value="RRM"/>
    <property type="match status" value="4"/>
</dbReference>
<feature type="domain" description="RRM" evidence="5">
    <location>
        <begin position="776"/>
        <end position="853"/>
    </location>
</feature>
<dbReference type="OMA" id="LWARYIL"/>
<feature type="region of interest" description="Disordered" evidence="4">
    <location>
        <begin position="856"/>
        <end position="899"/>
    </location>
</feature>
<dbReference type="STRING" id="1081105.A0A166WSN3"/>
<organism evidence="6 7">
    <name type="scientific">Metarhizium rileyi (strain RCEF 4871)</name>
    <name type="common">Nomuraea rileyi</name>
    <dbReference type="NCBI Taxonomy" id="1649241"/>
    <lineage>
        <taxon>Eukaryota</taxon>
        <taxon>Fungi</taxon>
        <taxon>Dikarya</taxon>
        <taxon>Ascomycota</taxon>
        <taxon>Pezizomycotina</taxon>
        <taxon>Sordariomycetes</taxon>
        <taxon>Hypocreomycetidae</taxon>
        <taxon>Hypocreales</taxon>
        <taxon>Clavicipitaceae</taxon>
        <taxon>Metarhizium</taxon>
    </lineage>
</organism>
<protein>
    <submittedName>
        <fullName evidence="6">Nucleotide-binding, alpha-beta plait</fullName>
    </submittedName>
</protein>
<evidence type="ECO:0000313" key="6">
    <source>
        <dbReference type="EMBL" id="OAA35050.1"/>
    </source>
</evidence>
<evidence type="ECO:0000313" key="7">
    <source>
        <dbReference type="Proteomes" id="UP000243498"/>
    </source>
</evidence>
<dbReference type="SUPFAM" id="SSF48452">
    <property type="entry name" value="TPR-like"/>
    <property type="match status" value="1"/>
</dbReference>
<gene>
    <name evidence="6" type="ORF">NOR_08142</name>
</gene>
<evidence type="ECO:0000256" key="1">
    <source>
        <dbReference type="ARBA" id="ARBA00022737"/>
    </source>
</evidence>
<reference evidence="6 7" key="1">
    <citation type="journal article" date="2016" name="Genome Biol. Evol.">
        <title>Divergent and convergent evolution of fungal pathogenicity.</title>
        <authorList>
            <person name="Shang Y."/>
            <person name="Xiao G."/>
            <person name="Zheng P."/>
            <person name="Cen K."/>
            <person name="Zhan S."/>
            <person name="Wang C."/>
        </authorList>
    </citation>
    <scope>NUCLEOTIDE SEQUENCE [LARGE SCALE GENOMIC DNA]</scope>
    <source>
        <strain evidence="6 7">RCEF 4871</strain>
    </source>
</reference>
<feature type="domain" description="RRM" evidence="5">
    <location>
        <begin position="685"/>
        <end position="762"/>
    </location>
</feature>
<sequence length="1055" mass="118794">MASPVGEDAWLAYIQENARTACDLEQHVNVVELYKRAVNDEPGSLTLWLAYCNYFQHLWQSSNSSDAGWSEEEQMLGREVFSLGAALDLWQQSYEAIQYRLSDSHEFWNRWISLEMEQFVASQTPEGLRRITEMYSHRLATPHLCWDETSQAFSSFLSQYNQPEWERTMQEVTTSAQLTKRAILVRDPFELKLKQAQRNGDIEAQKNQLREYLDWEVRGIKRRQADVELTAKLCAGLFDRALTGLFATDEAVWLDYIVFLSSSTVDFRNSADRLLDASRRSVLHCPWSGRLWSRYILSAEENNLPFAEIQALKDAATSDTLLYKNGMESMIEMYCAWCAFLKRTALEPAASDEAADVAEDGLRAAVEDVKVTGKRLYGKEFQGDPKYRLERLYIQYLTEKKGAIEDARAQWEKLRRRSVYADSYDFWLNYYLWEMRVYSSGQHQKRLSLPHDGLHIPTAATAVLYSAANRKTIDWPERILEVYQQHCNNYELPASVRQADDFVNQTQKVLAYRRKKQEEQQAAQYAAYYESQAQAQTDTLAHVQVEEEQENEQPITDVNASPHGPKRKRESPIDSQEDLTENASKRRRNGEEPPNASDQTPKRDREHSTIIVTNLPSDATQTAVRKYFKPYGHINNITAFVKEEANPSTTALIEFSSTEEAQSALLKDAKYFGESQISVQPGHDLTVYVANYPPAADDNFVRDLFKDCGDILSIRWPSLKINTHRRFCYVSFRDRSASAKAVAKDGKLLDGKYRLLAKYSDPSRKKDREGALAEGREVHISDLDSSATEAELRAVFGKFGTVKRVNIPLNMAGKNRGFAFLDFASRDQAEKAVKELNNTKFKSQILRVEVSKENKVKPSAKTDFQRTSASPAPSSLKEDAEGDKPTNNAEGSSKPSSSEIASRTIALMGLPDTVNDARVKALVEPLGAIVKLVHQPGHGGAIIEFADAATAGKAALQLDSMEYEGHRLRTGPPDELRQNKPVGTTLQPSRPRGLMAPPQAIRRPVGRSGSKRGLGFATRPPAAAATNSADKAGGPKSNADFKAMFLSGRQGEKEA</sequence>
<dbReference type="InterPro" id="IPR031766">
    <property type="entry name" value="RRM_occluded"/>
</dbReference>
<dbReference type="PANTHER" id="PTHR10352">
    <property type="entry name" value="EUKARYOTIC TRANSLATION INITIATION FACTOR 3 SUBUNIT G"/>
    <property type="match status" value="1"/>
</dbReference>
<dbReference type="SMART" id="SM00386">
    <property type="entry name" value="HAT"/>
    <property type="match status" value="4"/>
</dbReference>
<dbReference type="Gene3D" id="3.30.70.330">
    <property type="match status" value="4"/>
</dbReference>
<evidence type="ECO:0000256" key="4">
    <source>
        <dbReference type="SAM" id="MobiDB-lite"/>
    </source>
</evidence>
<evidence type="ECO:0000256" key="3">
    <source>
        <dbReference type="PROSITE-ProRule" id="PRU00176"/>
    </source>
</evidence>
<name>A0A166WSN3_METRR</name>
<dbReference type="InterPro" id="IPR000504">
    <property type="entry name" value="RRM_dom"/>
</dbReference>
<feature type="domain" description="RRM" evidence="5">
    <location>
        <begin position="903"/>
        <end position="975"/>
    </location>
</feature>
<dbReference type="GO" id="GO:0006396">
    <property type="term" value="P:RNA processing"/>
    <property type="evidence" value="ECO:0007669"/>
    <property type="project" value="InterPro"/>
</dbReference>
<evidence type="ECO:0000256" key="2">
    <source>
        <dbReference type="ARBA" id="ARBA00022884"/>
    </source>
</evidence>
<dbReference type="AlphaFoldDB" id="A0A166WSN3"/>
<dbReference type="OrthoDB" id="360390at2759"/>
<dbReference type="InterPro" id="IPR012677">
    <property type="entry name" value="Nucleotide-bd_a/b_plait_sf"/>
</dbReference>
<dbReference type="SUPFAM" id="SSF54928">
    <property type="entry name" value="RNA-binding domain, RBD"/>
    <property type="match status" value="3"/>
</dbReference>
<feature type="compositionally biased region" description="Polar residues" evidence="4">
    <location>
        <begin position="885"/>
        <end position="899"/>
    </location>
</feature>
<feature type="region of interest" description="Disordered" evidence="4">
    <location>
        <begin position="969"/>
        <end position="1055"/>
    </location>
</feature>
<keyword evidence="1" id="KW-0677">Repeat</keyword>
<dbReference type="Proteomes" id="UP000243498">
    <property type="component" value="Unassembled WGS sequence"/>
</dbReference>
<keyword evidence="2 3" id="KW-0694">RNA-binding</keyword>
<keyword evidence="7" id="KW-1185">Reference proteome</keyword>
<feature type="compositionally biased region" description="Basic and acidic residues" evidence="4">
    <location>
        <begin position="969"/>
        <end position="978"/>
    </location>
</feature>
<dbReference type="CDD" id="cd00590">
    <property type="entry name" value="RRM_SF"/>
    <property type="match status" value="1"/>
</dbReference>
<dbReference type="EMBL" id="AZHC01000045">
    <property type="protein sequence ID" value="OAA35050.1"/>
    <property type="molecule type" value="Genomic_DNA"/>
</dbReference>
<dbReference type="Pfam" id="PF16842">
    <property type="entry name" value="RRM_occluded"/>
    <property type="match status" value="1"/>
</dbReference>
<dbReference type="SMART" id="SM00360">
    <property type="entry name" value="RRM"/>
    <property type="match status" value="4"/>
</dbReference>
<proteinExistence type="predicted"/>
<dbReference type="InterPro" id="IPR011990">
    <property type="entry name" value="TPR-like_helical_dom_sf"/>
</dbReference>